<dbReference type="EMBL" id="MU001640">
    <property type="protein sequence ID" value="KAF2479825.1"/>
    <property type="molecule type" value="Genomic_DNA"/>
</dbReference>
<dbReference type="OrthoDB" id="74360at2759"/>
<feature type="region of interest" description="Disordered" evidence="5">
    <location>
        <begin position="256"/>
        <end position="275"/>
    </location>
</feature>
<dbReference type="Pfam" id="PF00743">
    <property type="entry name" value="FMO-like"/>
    <property type="match status" value="1"/>
</dbReference>
<keyword evidence="4" id="KW-0560">Oxidoreductase</keyword>
<keyword evidence="3" id="KW-0274">FAD</keyword>
<accession>A0A6A6PIT4</accession>
<dbReference type="Gene3D" id="3.50.50.60">
    <property type="entry name" value="FAD/NAD(P)-binding domain"/>
    <property type="match status" value="2"/>
</dbReference>
<evidence type="ECO:0000256" key="2">
    <source>
        <dbReference type="ARBA" id="ARBA00022630"/>
    </source>
</evidence>
<gene>
    <name evidence="6" type="ORF">BDY17DRAFT_302744</name>
</gene>
<dbReference type="InterPro" id="IPR036188">
    <property type="entry name" value="FAD/NAD-bd_sf"/>
</dbReference>
<evidence type="ECO:0000256" key="4">
    <source>
        <dbReference type="ARBA" id="ARBA00023002"/>
    </source>
</evidence>
<dbReference type="GO" id="GO:0050660">
    <property type="term" value="F:flavin adenine dinucleotide binding"/>
    <property type="evidence" value="ECO:0007669"/>
    <property type="project" value="InterPro"/>
</dbReference>
<evidence type="ECO:0000256" key="1">
    <source>
        <dbReference type="ARBA" id="ARBA00010139"/>
    </source>
</evidence>
<dbReference type="Proteomes" id="UP000799767">
    <property type="component" value="Unassembled WGS sequence"/>
</dbReference>
<evidence type="ECO:0008006" key="8">
    <source>
        <dbReference type="Google" id="ProtNLM"/>
    </source>
</evidence>
<protein>
    <recommendedName>
        <fullName evidence="8">FAD/NAD(P)-binding domain-containing protein</fullName>
    </recommendedName>
</protein>
<dbReference type="GO" id="GO:0050661">
    <property type="term" value="F:NADP binding"/>
    <property type="evidence" value="ECO:0007669"/>
    <property type="project" value="InterPro"/>
</dbReference>
<evidence type="ECO:0000256" key="3">
    <source>
        <dbReference type="ARBA" id="ARBA00022827"/>
    </source>
</evidence>
<dbReference type="RefSeq" id="XP_033586395.1">
    <property type="nucleotide sequence ID" value="XM_033734451.1"/>
</dbReference>
<reference evidence="6" key="1">
    <citation type="journal article" date="2020" name="Stud. Mycol.">
        <title>101 Dothideomycetes genomes: a test case for predicting lifestyles and emergence of pathogens.</title>
        <authorList>
            <person name="Haridas S."/>
            <person name="Albert R."/>
            <person name="Binder M."/>
            <person name="Bloem J."/>
            <person name="Labutti K."/>
            <person name="Salamov A."/>
            <person name="Andreopoulos B."/>
            <person name="Baker S."/>
            <person name="Barry K."/>
            <person name="Bills G."/>
            <person name="Bluhm B."/>
            <person name="Cannon C."/>
            <person name="Castanera R."/>
            <person name="Culley D."/>
            <person name="Daum C."/>
            <person name="Ezra D."/>
            <person name="Gonzalez J."/>
            <person name="Henrissat B."/>
            <person name="Kuo A."/>
            <person name="Liang C."/>
            <person name="Lipzen A."/>
            <person name="Lutzoni F."/>
            <person name="Magnuson J."/>
            <person name="Mondo S."/>
            <person name="Nolan M."/>
            <person name="Ohm R."/>
            <person name="Pangilinan J."/>
            <person name="Park H.-J."/>
            <person name="Ramirez L."/>
            <person name="Alfaro M."/>
            <person name="Sun H."/>
            <person name="Tritt A."/>
            <person name="Yoshinaga Y."/>
            <person name="Zwiers L.-H."/>
            <person name="Turgeon B."/>
            <person name="Goodwin S."/>
            <person name="Spatafora J."/>
            <person name="Crous P."/>
            <person name="Grigoriev I."/>
        </authorList>
    </citation>
    <scope>NUCLEOTIDE SEQUENCE</scope>
    <source>
        <strain evidence="6">CBS 113389</strain>
    </source>
</reference>
<sequence length="570" mass="64793">MSPFNGHQENGTAHANGVNPFNIPLNPDYAFTPRKLRVVTIGAGFSGLMIAHKFQHRFPEMQEYVEHVIFERNHDIGGTWLANTYPGVQCDVPSHIYAFPFDPNPDWSRFYASGGEIQEYIKRTTRKWNLDRDVRLNHEVVEARWMEEDGHWRLTVQHNGQQEVHYADVLLSGQGVLVHYKWPTIPGLDSFKGHMTHSANWEHDYDYSNKRIAVIGNGSSGIQIVPKMQKLPGTTVTNFIRGPTWVYYRVPPSKHLGRETDDPNPAYTEEEKRNWRENPEALKQYRKGMIHRTNKAFSMFVKGSKGADDAMAFAAEQMGAKLGHDSDLCRMLIPDWEVGCRRITPGPGYLESFTQPNCHVTNSRITRISENAVHTEDGKAHEVDVVVCATGFDVSHRPHYPIIGRNGVSLADAWSVEPESYMSVAAGDMPNMFIMMGPNAVVGHGSLMEALNWTADYFCMWIRKIATEDIKSIAPKRSAVEAFVRYGDAIHEKLVWTGNCVSWYKNGRKDGRVTALFGGSAVLYRRLIEKIRAEDFDIEYRSANPFKFLGNGFTAEEFDDVSDLSWYIEH</sequence>
<proteinExistence type="inferred from homology"/>
<keyword evidence="2" id="KW-0285">Flavoprotein</keyword>
<evidence type="ECO:0000313" key="7">
    <source>
        <dbReference type="Proteomes" id="UP000799767"/>
    </source>
</evidence>
<evidence type="ECO:0000256" key="5">
    <source>
        <dbReference type="SAM" id="MobiDB-lite"/>
    </source>
</evidence>
<dbReference type="AlphaFoldDB" id="A0A6A6PIT4"/>
<dbReference type="InterPro" id="IPR020946">
    <property type="entry name" value="Flavin_mOase-like"/>
</dbReference>
<evidence type="ECO:0000313" key="6">
    <source>
        <dbReference type="EMBL" id="KAF2479825.1"/>
    </source>
</evidence>
<dbReference type="PANTHER" id="PTHR42877">
    <property type="entry name" value="L-ORNITHINE N(5)-MONOOXYGENASE-RELATED"/>
    <property type="match status" value="1"/>
</dbReference>
<comment type="similarity">
    <text evidence="1">Belongs to the FAD-binding monooxygenase family.</text>
</comment>
<dbReference type="SUPFAM" id="SSF51905">
    <property type="entry name" value="FAD/NAD(P)-binding domain"/>
    <property type="match status" value="3"/>
</dbReference>
<dbReference type="GeneID" id="54475453"/>
<keyword evidence="7" id="KW-1185">Reference proteome</keyword>
<dbReference type="InterPro" id="IPR051209">
    <property type="entry name" value="FAD-bind_Monooxygenase_sf"/>
</dbReference>
<name>A0A6A6PIT4_9PEZI</name>
<dbReference type="GO" id="GO:0004499">
    <property type="term" value="F:N,N-dimethylaniline monooxygenase activity"/>
    <property type="evidence" value="ECO:0007669"/>
    <property type="project" value="InterPro"/>
</dbReference>
<organism evidence="6 7">
    <name type="scientific">Neohortaea acidophila</name>
    <dbReference type="NCBI Taxonomy" id="245834"/>
    <lineage>
        <taxon>Eukaryota</taxon>
        <taxon>Fungi</taxon>
        <taxon>Dikarya</taxon>
        <taxon>Ascomycota</taxon>
        <taxon>Pezizomycotina</taxon>
        <taxon>Dothideomycetes</taxon>
        <taxon>Dothideomycetidae</taxon>
        <taxon>Mycosphaerellales</taxon>
        <taxon>Teratosphaeriaceae</taxon>
        <taxon>Neohortaea</taxon>
    </lineage>
</organism>
<dbReference type="PANTHER" id="PTHR42877:SF2">
    <property type="entry name" value="FAD_NAD(P)-BINDING DOMAIN-CONTAINING PROTEIN"/>
    <property type="match status" value="1"/>
</dbReference>